<evidence type="ECO:0000256" key="2">
    <source>
        <dbReference type="ARBA" id="ARBA00006275"/>
    </source>
</evidence>
<dbReference type="InterPro" id="IPR012944">
    <property type="entry name" value="SusD_RagB_dom"/>
</dbReference>
<reference evidence="8 9" key="1">
    <citation type="submission" date="2021-01" db="EMBL/GenBank/DDBJ databases">
        <title>C459-1 draft genome sequence.</title>
        <authorList>
            <person name="Zhang X.-F."/>
        </authorList>
    </citation>
    <scope>NUCLEOTIDE SEQUENCE [LARGE SCALE GENOMIC DNA]</scope>
    <source>
        <strain evidence="9">C459-1</strain>
    </source>
</reference>
<dbReference type="InterPro" id="IPR033985">
    <property type="entry name" value="SusD-like_N"/>
</dbReference>
<dbReference type="SUPFAM" id="SSF48452">
    <property type="entry name" value="TPR-like"/>
    <property type="match status" value="1"/>
</dbReference>
<evidence type="ECO:0000256" key="1">
    <source>
        <dbReference type="ARBA" id="ARBA00004442"/>
    </source>
</evidence>
<feature type="domain" description="RagB/SusD" evidence="6">
    <location>
        <begin position="325"/>
        <end position="446"/>
    </location>
</feature>
<comment type="caution">
    <text evidence="8">The sequence shown here is derived from an EMBL/GenBank/DDBJ whole genome shotgun (WGS) entry which is preliminary data.</text>
</comment>
<feature type="domain" description="SusD-like N-terminal" evidence="7">
    <location>
        <begin position="23"/>
        <end position="249"/>
    </location>
</feature>
<keyword evidence="3" id="KW-0732">Signal</keyword>
<evidence type="ECO:0000259" key="6">
    <source>
        <dbReference type="Pfam" id="PF07980"/>
    </source>
</evidence>
<evidence type="ECO:0000313" key="9">
    <source>
        <dbReference type="Proteomes" id="UP000625283"/>
    </source>
</evidence>
<gene>
    <name evidence="8" type="ORF">JKG61_08985</name>
</gene>
<evidence type="ECO:0000313" key="8">
    <source>
        <dbReference type="EMBL" id="MBL1408880.1"/>
    </source>
</evidence>
<evidence type="ECO:0000256" key="5">
    <source>
        <dbReference type="ARBA" id="ARBA00023237"/>
    </source>
</evidence>
<protein>
    <submittedName>
        <fullName evidence="8">RagB/SusD family nutrient uptake outer membrane protein</fullName>
    </submittedName>
</protein>
<proteinExistence type="inferred from homology"/>
<name>A0ABS1R3M6_9SPHI</name>
<keyword evidence="9" id="KW-1185">Reference proteome</keyword>
<keyword evidence="4" id="KW-0472">Membrane</keyword>
<dbReference type="RefSeq" id="WP_202102635.1">
    <property type="nucleotide sequence ID" value="NZ_JAERTY010000004.1"/>
</dbReference>
<sequence>MKIFKNILWLGLMGTLLLPSCQKYLDIKPKSQIKQEALFETEKGFIDALAGSYTLMSRRTLYGDNLTMSFLDVLAQRYRVDKTTSPYWDMAHYSYENDGAKLSVKQTIRSVFAGGYEVIANVNNMLDHMDTKKTLFQGDHYNLIKGEGLAIRALMHFDMLRLFGPIYKQEKDGLAIPYRVHISKETQPLLPAIEVAGLILKDLLEAETLLSKDPILQGGTSIYPEFMMEFRKHRMNLVAVQALLARVYLYVGDKAKAFDYAKKTIGQGTFTFVTSSDASADGACRDRTYRFEHLFSVEINNMKPYTDAYFNTAPTTYENEVLSNDESVINELFERSSTDIRRINLWERKDGKLVHSKFWQLETQIGACNWAKNFVPVIRISEVYYIAAEAAPTISEGVMYLNEVRSNRGLDPISNNVSAENFQLEIQKEYQKEFFSEGQLFYYYKRQGLAQIPGTTISADKKVYQLPLPVEERSL</sequence>
<keyword evidence="5" id="KW-0998">Cell outer membrane</keyword>
<organism evidence="8 9">
    <name type="scientific">Sphingobacterium faecale</name>
    <dbReference type="NCBI Taxonomy" id="2803775"/>
    <lineage>
        <taxon>Bacteria</taxon>
        <taxon>Pseudomonadati</taxon>
        <taxon>Bacteroidota</taxon>
        <taxon>Sphingobacteriia</taxon>
        <taxon>Sphingobacteriales</taxon>
        <taxon>Sphingobacteriaceae</taxon>
        <taxon>Sphingobacterium</taxon>
    </lineage>
</organism>
<evidence type="ECO:0000259" key="7">
    <source>
        <dbReference type="Pfam" id="PF14322"/>
    </source>
</evidence>
<dbReference type="EMBL" id="JAERTY010000004">
    <property type="protein sequence ID" value="MBL1408880.1"/>
    <property type="molecule type" value="Genomic_DNA"/>
</dbReference>
<evidence type="ECO:0000256" key="3">
    <source>
        <dbReference type="ARBA" id="ARBA00022729"/>
    </source>
</evidence>
<comment type="subcellular location">
    <subcellularLocation>
        <location evidence="1">Cell outer membrane</location>
    </subcellularLocation>
</comment>
<dbReference type="Pfam" id="PF14322">
    <property type="entry name" value="SusD-like_3"/>
    <property type="match status" value="1"/>
</dbReference>
<dbReference type="Proteomes" id="UP000625283">
    <property type="component" value="Unassembled WGS sequence"/>
</dbReference>
<dbReference type="InterPro" id="IPR011990">
    <property type="entry name" value="TPR-like_helical_dom_sf"/>
</dbReference>
<dbReference type="Pfam" id="PF07980">
    <property type="entry name" value="SusD_RagB"/>
    <property type="match status" value="1"/>
</dbReference>
<comment type="similarity">
    <text evidence="2">Belongs to the SusD family.</text>
</comment>
<dbReference type="Gene3D" id="1.25.40.390">
    <property type="match status" value="1"/>
</dbReference>
<dbReference type="Gene3D" id="1.25.40.900">
    <property type="match status" value="1"/>
</dbReference>
<dbReference type="Gene3D" id="2.20.20.130">
    <property type="match status" value="1"/>
</dbReference>
<accession>A0ABS1R3M6</accession>
<evidence type="ECO:0000256" key="4">
    <source>
        <dbReference type="ARBA" id="ARBA00023136"/>
    </source>
</evidence>